<dbReference type="EMBL" id="VWFO01000364">
    <property type="protein sequence ID" value="KAA4654347.1"/>
    <property type="molecule type" value="Genomic_DNA"/>
</dbReference>
<comment type="caution">
    <text evidence="2">The sequence shown here is derived from an EMBL/GenBank/DDBJ whole genome shotgun (WGS) entry which is preliminary data.</text>
</comment>
<sequence>MKNKPLLFLLSVCGLLAISARGENPPAKVIFEQYMNQAQTFADNYPREKAYLHFDNTSYYVGDTIWFKAYVTLAEKQVFSSISRPLYVELVDQAGHVTDKQIIKLSQGEGNGQFVLPQSMLSGYYEVRAYTRWMLAFSDPQYFSRTFPVYQLSHSDQLERSISTYELSPSMEKRPEETREKLSLRFFPEGGQLVEGITSQVAFKAESKNEGNIQLSGTLYTKEGQEITSFETLHDGMGAFEYTPSAL</sequence>
<feature type="signal peptide" evidence="1">
    <location>
        <begin position="1"/>
        <end position="22"/>
    </location>
</feature>
<dbReference type="Proteomes" id="UP000435985">
    <property type="component" value="Unassembled WGS sequence"/>
</dbReference>
<gene>
    <name evidence="2" type="ORF">F3B98_29880</name>
</gene>
<evidence type="ECO:0000313" key="2">
    <source>
        <dbReference type="EMBL" id="KAA4654347.1"/>
    </source>
</evidence>
<name>A0A642C9K1_BACOV</name>
<reference evidence="2 3" key="1">
    <citation type="journal article" date="2019" name="Nat. Med.">
        <title>A library of human gut bacterial isolates paired with longitudinal multiomics data enables mechanistic microbiome research.</title>
        <authorList>
            <person name="Poyet M."/>
            <person name="Groussin M."/>
            <person name="Gibbons S.M."/>
            <person name="Avila-Pacheco J."/>
            <person name="Jiang X."/>
            <person name="Kearney S.M."/>
            <person name="Perrotta A.R."/>
            <person name="Berdy B."/>
            <person name="Zhao S."/>
            <person name="Lieberman T.D."/>
            <person name="Swanson P.K."/>
            <person name="Smith M."/>
            <person name="Roesemann S."/>
            <person name="Alexander J.E."/>
            <person name="Rich S.A."/>
            <person name="Livny J."/>
            <person name="Vlamakis H."/>
            <person name="Clish C."/>
            <person name="Bullock K."/>
            <person name="Deik A."/>
            <person name="Scott J."/>
            <person name="Pierce K.A."/>
            <person name="Xavier R.J."/>
            <person name="Alm E.J."/>
        </authorList>
    </citation>
    <scope>NUCLEOTIDE SEQUENCE [LARGE SCALE GENOMIC DNA]</scope>
    <source>
        <strain evidence="2 3">BIOML-A14</strain>
    </source>
</reference>
<evidence type="ECO:0008006" key="4">
    <source>
        <dbReference type="Google" id="ProtNLM"/>
    </source>
</evidence>
<accession>A0A642C9K1</accession>
<proteinExistence type="predicted"/>
<protein>
    <recommendedName>
        <fullName evidence="4">TonB-dependent receptor</fullName>
    </recommendedName>
</protein>
<dbReference type="AlphaFoldDB" id="A0A642C9K1"/>
<keyword evidence="1" id="KW-0732">Signal</keyword>
<evidence type="ECO:0000256" key="1">
    <source>
        <dbReference type="SAM" id="SignalP"/>
    </source>
</evidence>
<dbReference type="Gene3D" id="2.60.40.1930">
    <property type="match status" value="1"/>
</dbReference>
<organism evidence="2 3">
    <name type="scientific">Bacteroides ovatus</name>
    <dbReference type="NCBI Taxonomy" id="28116"/>
    <lineage>
        <taxon>Bacteria</taxon>
        <taxon>Pseudomonadati</taxon>
        <taxon>Bacteroidota</taxon>
        <taxon>Bacteroidia</taxon>
        <taxon>Bacteroidales</taxon>
        <taxon>Bacteroidaceae</taxon>
        <taxon>Bacteroides</taxon>
    </lineage>
</organism>
<feature type="chain" id="PRO_5024859215" description="TonB-dependent receptor" evidence="1">
    <location>
        <begin position="23"/>
        <end position="247"/>
    </location>
</feature>
<evidence type="ECO:0000313" key="3">
    <source>
        <dbReference type="Proteomes" id="UP000435985"/>
    </source>
</evidence>
<feature type="non-terminal residue" evidence="2">
    <location>
        <position position="247"/>
    </location>
</feature>